<sequence>MGKITLRTKPAFLETSVSRLEEDAIHKTPVSRLEAYAIYKISVSKLEEDAIRKTPVSKLGEYAMHKTPVSRLEENAIPKNSHRSRLVPRYLRYRSTPLSRENVILKSSVRRITNPVM</sequence>
<name>A0A8D8QXJ4_9HEMI</name>
<evidence type="ECO:0000313" key="1">
    <source>
        <dbReference type="EMBL" id="CAG6640300.1"/>
    </source>
</evidence>
<protein>
    <submittedName>
        <fullName evidence="1">Uncharacterized protein</fullName>
    </submittedName>
</protein>
<dbReference type="AlphaFoldDB" id="A0A8D8QXJ4"/>
<accession>A0A8D8QXJ4</accession>
<dbReference type="EMBL" id="HBUF01111370">
    <property type="protein sequence ID" value="CAG6640300.1"/>
    <property type="molecule type" value="Transcribed_RNA"/>
</dbReference>
<proteinExistence type="predicted"/>
<reference evidence="1" key="1">
    <citation type="submission" date="2021-05" db="EMBL/GenBank/DDBJ databases">
        <authorList>
            <person name="Alioto T."/>
            <person name="Alioto T."/>
            <person name="Gomez Garrido J."/>
        </authorList>
    </citation>
    <scope>NUCLEOTIDE SEQUENCE</scope>
</reference>
<organism evidence="1">
    <name type="scientific">Cacopsylla melanoneura</name>
    <dbReference type="NCBI Taxonomy" id="428564"/>
    <lineage>
        <taxon>Eukaryota</taxon>
        <taxon>Metazoa</taxon>
        <taxon>Ecdysozoa</taxon>
        <taxon>Arthropoda</taxon>
        <taxon>Hexapoda</taxon>
        <taxon>Insecta</taxon>
        <taxon>Pterygota</taxon>
        <taxon>Neoptera</taxon>
        <taxon>Paraneoptera</taxon>
        <taxon>Hemiptera</taxon>
        <taxon>Sternorrhyncha</taxon>
        <taxon>Psylloidea</taxon>
        <taxon>Psyllidae</taxon>
        <taxon>Psyllinae</taxon>
        <taxon>Cacopsylla</taxon>
    </lineage>
</organism>